<reference evidence="2" key="2">
    <citation type="journal article" date="2015" name="Fish Shellfish Immunol.">
        <title>Early steps in the European eel (Anguilla anguilla)-Vibrio vulnificus interaction in the gills: Role of the RtxA13 toxin.</title>
        <authorList>
            <person name="Callol A."/>
            <person name="Pajuelo D."/>
            <person name="Ebbesson L."/>
            <person name="Teles M."/>
            <person name="MacKenzie S."/>
            <person name="Amaro C."/>
        </authorList>
    </citation>
    <scope>NUCLEOTIDE SEQUENCE</scope>
</reference>
<reference evidence="2" key="1">
    <citation type="submission" date="2014-11" db="EMBL/GenBank/DDBJ databases">
        <authorList>
            <person name="Amaro Gonzalez C."/>
        </authorList>
    </citation>
    <scope>NUCLEOTIDE SEQUENCE</scope>
</reference>
<accession>A0A0E9XTY9</accession>
<evidence type="ECO:0000256" key="1">
    <source>
        <dbReference type="SAM" id="MobiDB-lite"/>
    </source>
</evidence>
<proteinExistence type="predicted"/>
<protein>
    <submittedName>
        <fullName evidence="2">Uncharacterized protein</fullName>
    </submittedName>
</protein>
<dbReference type="EMBL" id="GBXM01002443">
    <property type="protein sequence ID" value="JAI06135.1"/>
    <property type="molecule type" value="Transcribed_RNA"/>
</dbReference>
<sequence>MPLTKKQNKKTTVVINKIGPPTQLLP</sequence>
<evidence type="ECO:0000313" key="2">
    <source>
        <dbReference type="EMBL" id="JAI06135.1"/>
    </source>
</evidence>
<dbReference type="AlphaFoldDB" id="A0A0E9XTY9"/>
<organism evidence="2">
    <name type="scientific">Anguilla anguilla</name>
    <name type="common">European freshwater eel</name>
    <name type="synonym">Muraena anguilla</name>
    <dbReference type="NCBI Taxonomy" id="7936"/>
    <lineage>
        <taxon>Eukaryota</taxon>
        <taxon>Metazoa</taxon>
        <taxon>Chordata</taxon>
        <taxon>Craniata</taxon>
        <taxon>Vertebrata</taxon>
        <taxon>Euteleostomi</taxon>
        <taxon>Actinopterygii</taxon>
        <taxon>Neopterygii</taxon>
        <taxon>Teleostei</taxon>
        <taxon>Anguilliformes</taxon>
        <taxon>Anguillidae</taxon>
        <taxon>Anguilla</taxon>
    </lineage>
</organism>
<name>A0A0E9XTY9_ANGAN</name>
<feature type="region of interest" description="Disordered" evidence="1">
    <location>
        <begin position="1"/>
        <end position="26"/>
    </location>
</feature>